<reference evidence="1" key="5">
    <citation type="submission" date="2024-05" db="EMBL/GenBank/DDBJ databases">
        <authorList>
            <person name="Sun Q."/>
            <person name="Sedlacek I."/>
        </authorList>
    </citation>
    <scope>NUCLEOTIDE SEQUENCE</scope>
    <source>
        <strain evidence="1">CCM 7403</strain>
    </source>
</reference>
<dbReference type="Proteomes" id="UP000630594">
    <property type="component" value="Unassembled WGS sequence"/>
</dbReference>
<proteinExistence type="predicted"/>
<keyword evidence="4" id="KW-1185">Reference proteome</keyword>
<dbReference type="AlphaFoldDB" id="A0A4P7UAE2"/>
<reference evidence="2" key="4">
    <citation type="submission" date="2019-03" db="EMBL/GenBank/DDBJ databases">
        <authorList>
            <person name="Huang Y."/>
        </authorList>
    </citation>
    <scope>NUCLEOTIDE SEQUENCE</scope>
    <source>
        <strain evidence="2">JCM 16608</strain>
    </source>
</reference>
<reference evidence="4" key="3">
    <citation type="journal article" date="2019" name="Int. J. Syst. Evol. Microbiol.">
        <title>The Global Catalogue of Microorganisms (GCM) 10K type strain sequencing project: providing services to taxonomists for standard genome sequencing and annotation.</title>
        <authorList>
            <consortium name="The Broad Institute Genomics Platform"/>
            <consortium name="The Broad Institute Genome Sequencing Center for Infectious Disease"/>
            <person name="Wu L."/>
            <person name="Ma J."/>
        </authorList>
    </citation>
    <scope>NUCLEOTIDE SEQUENCE [LARGE SCALE GENOMIC DNA]</scope>
    <source>
        <strain evidence="4">CCM 7403</strain>
    </source>
</reference>
<reference evidence="1" key="2">
    <citation type="journal article" date="2014" name="Int. J. Syst. Evol. Microbiol.">
        <title>Complete genome of a new Firmicutes species belonging to the dominant human colonic microbiota ('Ruminococcus bicirculans') reveals two chromosomes and a selective capacity to utilize plant glucans.</title>
        <authorList>
            <consortium name="NISC Comparative Sequencing Program"/>
            <person name="Wegmann U."/>
            <person name="Louis P."/>
            <person name="Goesmann A."/>
            <person name="Henrissat B."/>
            <person name="Duncan S.H."/>
            <person name="Flint H.J."/>
        </authorList>
    </citation>
    <scope>NUCLEOTIDE SEQUENCE</scope>
    <source>
        <strain evidence="1">CCM 7403</strain>
    </source>
</reference>
<dbReference type="EMBL" id="BMCK01000002">
    <property type="protein sequence ID" value="GGD19309.1"/>
    <property type="molecule type" value="Genomic_DNA"/>
</dbReference>
<protein>
    <submittedName>
        <fullName evidence="2">Uncharacterized protein</fullName>
    </submittedName>
</protein>
<sequence>MPDAPVPRSLRTGLRSAALDLKDHRSRGHVAPVLWVGVPGDATRSLAFDTSVVPARQPLDLGVRTEVSLALAHLVRPVVRQPLFWVTRSGAPDLCDPDLSWLSATRAACDVLDLEHQFAVVTREGWRHEPTGAVHRWKRLRA</sequence>
<dbReference type="Proteomes" id="UP000297025">
    <property type="component" value="Chromosome"/>
</dbReference>
<dbReference type="KEGG" id="ndp:E2C04_07320"/>
<dbReference type="OrthoDB" id="3789324at2"/>
<evidence type="ECO:0000313" key="2">
    <source>
        <dbReference type="EMBL" id="QCC77072.1"/>
    </source>
</evidence>
<evidence type="ECO:0000313" key="4">
    <source>
        <dbReference type="Proteomes" id="UP000630594"/>
    </source>
</evidence>
<name>A0A4P7UAE2_9ACTN</name>
<organism evidence="2 3">
    <name type="scientific">Nocardioides daphniae</name>
    <dbReference type="NCBI Taxonomy" id="402297"/>
    <lineage>
        <taxon>Bacteria</taxon>
        <taxon>Bacillati</taxon>
        <taxon>Actinomycetota</taxon>
        <taxon>Actinomycetes</taxon>
        <taxon>Propionibacteriales</taxon>
        <taxon>Nocardioidaceae</taxon>
        <taxon>Nocardioides</taxon>
    </lineage>
</organism>
<dbReference type="RefSeq" id="WP_135832118.1">
    <property type="nucleotide sequence ID" value="NZ_BMCK01000002.1"/>
</dbReference>
<evidence type="ECO:0000313" key="1">
    <source>
        <dbReference type="EMBL" id="GGD19309.1"/>
    </source>
</evidence>
<dbReference type="EMBL" id="CP038462">
    <property type="protein sequence ID" value="QCC77072.1"/>
    <property type="molecule type" value="Genomic_DNA"/>
</dbReference>
<reference evidence="2 3" key="1">
    <citation type="journal article" date="2008" name="Int. J. Syst. Evol. Microbiol.">
        <title>Nocardioides daphniae sp. nov., isolated from Daphnia cucullata (Crustacea: Cladocera).</title>
        <authorList>
            <person name="Toth E.M."/>
            <person name="Keki Z."/>
            <person name="Homonnay Z.G."/>
            <person name="Borsodi A.K."/>
            <person name="Marialigeti K."/>
            <person name="Schumann P."/>
        </authorList>
    </citation>
    <scope>NUCLEOTIDE SEQUENCE [LARGE SCALE GENOMIC DNA]</scope>
    <source>
        <strain evidence="2 3">JCM 16608</strain>
    </source>
</reference>
<gene>
    <name evidence="2" type="ORF">E2C04_07320</name>
    <name evidence="1" type="ORF">GCM10007231_18050</name>
</gene>
<accession>A0A4P7UAE2</accession>
<evidence type="ECO:0000313" key="3">
    <source>
        <dbReference type="Proteomes" id="UP000297025"/>
    </source>
</evidence>